<dbReference type="AlphaFoldDB" id="A0A8H3V9T3"/>
<feature type="compositionally biased region" description="Polar residues" evidence="1">
    <location>
        <begin position="62"/>
        <end position="71"/>
    </location>
</feature>
<proteinExistence type="predicted"/>
<feature type="compositionally biased region" description="Polar residues" evidence="1">
    <location>
        <begin position="1"/>
        <end position="15"/>
    </location>
</feature>
<evidence type="ECO:0000313" key="2">
    <source>
        <dbReference type="EMBL" id="KAE9983773.1"/>
    </source>
</evidence>
<protein>
    <submittedName>
        <fullName evidence="2">Uncharacterized protein</fullName>
    </submittedName>
</protein>
<evidence type="ECO:0000313" key="3">
    <source>
        <dbReference type="Proteomes" id="UP000433883"/>
    </source>
</evidence>
<feature type="region of interest" description="Disordered" evidence="1">
    <location>
        <begin position="279"/>
        <end position="301"/>
    </location>
</feature>
<dbReference type="EMBL" id="WNWQ01000024">
    <property type="protein sequence ID" value="KAE9983773.1"/>
    <property type="molecule type" value="Genomic_DNA"/>
</dbReference>
<dbReference type="Proteomes" id="UP000433883">
    <property type="component" value="Unassembled WGS sequence"/>
</dbReference>
<gene>
    <name evidence="2" type="ORF">BLS_003689</name>
</gene>
<reference evidence="2 3" key="1">
    <citation type="submission" date="2019-11" db="EMBL/GenBank/DDBJ databases">
        <title>Venturia inaequalis Genome Resource.</title>
        <authorList>
            <person name="Lichtner F.J."/>
        </authorList>
    </citation>
    <scope>NUCLEOTIDE SEQUENCE [LARGE SCALE GENOMIC DNA]</scope>
    <source>
        <strain evidence="2">Bline_iso_100314</strain>
    </source>
</reference>
<accession>A0A8H3V9T3</accession>
<comment type="caution">
    <text evidence="2">The sequence shown here is derived from an EMBL/GenBank/DDBJ whole genome shotgun (WGS) entry which is preliminary data.</text>
</comment>
<evidence type="ECO:0000256" key="1">
    <source>
        <dbReference type="SAM" id="MobiDB-lite"/>
    </source>
</evidence>
<feature type="region of interest" description="Disordered" evidence="1">
    <location>
        <begin position="1"/>
        <end position="124"/>
    </location>
</feature>
<feature type="compositionally biased region" description="Low complexity" evidence="1">
    <location>
        <begin position="86"/>
        <end position="115"/>
    </location>
</feature>
<name>A0A8H3V9T3_VENIN</name>
<feature type="region of interest" description="Disordered" evidence="1">
    <location>
        <begin position="174"/>
        <end position="195"/>
    </location>
</feature>
<organism evidence="2 3">
    <name type="scientific">Venturia inaequalis</name>
    <name type="common">Apple scab fungus</name>
    <dbReference type="NCBI Taxonomy" id="5025"/>
    <lineage>
        <taxon>Eukaryota</taxon>
        <taxon>Fungi</taxon>
        <taxon>Dikarya</taxon>
        <taxon>Ascomycota</taxon>
        <taxon>Pezizomycotina</taxon>
        <taxon>Dothideomycetes</taxon>
        <taxon>Pleosporomycetidae</taxon>
        <taxon>Venturiales</taxon>
        <taxon>Venturiaceae</taxon>
        <taxon>Venturia</taxon>
    </lineage>
</organism>
<sequence>MMGQEPSQFNGSNEPTGGLPKISSNVLVPPTPSPEPEGAMPTPGKTPRQNSARKRIPFPSVNDDTWSNTIGPSETTALPESPPSSSPTSMRSTPPVPESPISSPTVVFSSPPSVSTAPKLFEPAPRNSIVPRSILIGSSLHVQQSRASAPSPAKRCKRQRAKNVIRITIPTSRMAAAKPPMPVPQKPTPEKPTPKIKRQWGFLVNRKVTHPSAESENLIFCSKVRDANRAIRGLAPLEDGGDFRDNWTEEFGEDGELTLTNKMAENTTTYEVQRMFIRPEGYGKPLQPQSKKRNRESFEEEKDEMANWEGWTFNQDFHLSESELSYWEGWQFDVSPDTLDVKAKKPRRGERGDGEMACWDGWTQERNEAGGFTPVDTGAVGKALEWLDYYDEVCRERGI</sequence>